<dbReference type="AlphaFoldDB" id="A0A9P4PH38"/>
<comment type="caution">
    <text evidence="1">The sequence shown here is derived from an EMBL/GenBank/DDBJ whole genome shotgun (WGS) entry which is preliminary data.</text>
</comment>
<protein>
    <recommendedName>
        <fullName evidence="3">F-box domain-containing protein</fullName>
    </recommendedName>
</protein>
<keyword evidence="2" id="KW-1185">Reference proteome</keyword>
<sequence>MTQRIWNNWRRDEYAKFYHPDPPWKPDNGPSEELSALPLPQSGTAHANSLSRDMWLLILEELPVSILLRPMSLVSKDFRDLCMSILYRKVDISLHHYRREDVYGWYPPETAYEGHHRPERVSRQHCRFVRQLLKTPEYGNHIRLFSWTMDANHVTRSDLTLENECKHASNQLRMFRFLQNVTKVDIDGGRTSLPVLSHSASFFPNAHHVRLGGLMQWSLASAILHGKDKAPLQSLTIYNLLECGHLHDGSPYAHRIHRRSRGQPELDFKDMEESWPEDSPPIQVRPGCMRRLLTAELVSRCRNLDTLYLRKQGQQHIQQQLPSDLTSEDDVYHEWASFIAQVQPRHLRVEHGGSTLFPWKGGKDFRTYPRITVEHMAPMDARFRDILAPVLSPGWDGLQTLEIHGVCDVVTQLIVQAFHRRVTTVTPVCDSTVTWCWNAEVSHSPVTSTDEFIGPPVEGRALMTLEVRKMRDWNRTFLQPEPWTLELECGEYHKEQDRMAKFLFEEGVITEGEMEMRVNRRY</sequence>
<dbReference type="EMBL" id="MU001501">
    <property type="protein sequence ID" value="KAF2444031.1"/>
    <property type="molecule type" value="Genomic_DNA"/>
</dbReference>
<organism evidence="1 2">
    <name type="scientific">Karstenula rhodostoma CBS 690.94</name>
    <dbReference type="NCBI Taxonomy" id="1392251"/>
    <lineage>
        <taxon>Eukaryota</taxon>
        <taxon>Fungi</taxon>
        <taxon>Dikarya</taxon>
        <taxon>Ascomycota</taxon>
        <taxon>Pezizomycotina</taxon>
        <taxon>Dothideomycetes</taxon>
        <taxon>Pleosporomycetidae</taxon>
        <taxon>Pleosporales</taxon>
        <taxon>Massarineae</taxon>
        <taxon>Didymosphaeriaceae</taxon>
        <taxon>Karstenula</taxon>
    </lineage>
</organism>
<dbReference type="Proteomes" id="UP000799764">
    <property type="component" value="Unassembled WGS sequence"/>
</dbReference>
<accession>A0A9P4PH38</accession>
<evidence type="ECO:0000313" key="2">
    <source>
        <dbReference type="Proteomes" id="UP000799764"/>
    </source>
</evidence>
<dbReference type="OrthoDB" id="3788446at2759"/>
<evidence type="ECO:0008006" key="3">
    <source>
        <dbReference type="Google" id="ProtNLM"/>
    </source>
</evidence>
<proteinExistence type="predicted"/>
<name>A0A9P4PH38_9PLEO</name>
<gene>
    <name evidence="1" type="ORF">P171DRAFT_485499</name>
</gene>
<evidence type="ECO:0000313" key="1">
    <source>
        <dbReference type="EMBL" id="KAF2444031.1"/>
    </source>
</evidence>
<reference evidence="1" key="1">
    <citation type="journal article" date="2020" name="Stud. Mycol.">
        <title>101 Dothideomycetes genomes: a test case for predicting lifestyles and emergence of pathogens.</title>
        <authorList>
            <person name="Haridas S."/>
            <person name="Albert R."/>
            <person name="Binder M."/>
            <person name="Bloem J."/>
            <person name="Labutti K."/>
            <person name="Salamov A."/>
            <person name="Andreopoulos B."/>
            <person name="Baker S."/>
            <person name="Barry K."/>
            <person name="Bills G."/>
            <person name="Bluhm B."/>
            <person name="Cannon C."/>
            <person name="Castanera R."/>
            <person name="Culley D."/>
            <person name="Daum C."/>
            <person name="Ezra D."/>
            <person name="Gonzalez J."/>
            <person name="Henrissat B."/>
            <person name="Kuo A."/>
            <person name="Liang C."/>
            <person name="Lipzen A."/>
            <person name="Lutzoni F."/>
            <person name="Magnuson J."/>
            <person name="Mondo S."/>
            <person name="Nolan M."/>
            <person name="Ohm R."/>
            <person name="Pangilinan J."/>
            <person name="Park H.-J."/>
            <person name="Ramirez L."/>
            <person name="Alfaro M."/>
            <person name="Sun H."/>
            <person name="Tritt A."/>
            <person name="Yoshinaga Y."/>
            <person name="Zwiers L.-H."/>
            <person name="Turgeon B."/>
            <person name="Goodwin S."/>
            <person name="Spatafora J."/>
            <person name="Crous P."/>
            <person name="Grigoriev I."/>
        </authorList>
    </citation>
    <scope>NUCLEOTIDE SEQUENCE</scope>
    <source>
        <strain evidence="1">CBS 690.94</strain>
    </source>
</reference>